<dbReference type="SUPFAM" id="SSF55729">
    <property type="entry name" value="Acyl-CoA N-acyltransferases (Nat)"/>
    <property type="match status" value="1"/>
</dbReference>
<proteinExistence type="predicted"/>
<dbReference type="STRING" id="1121001.SAMN02745857_01886"/>
<gene>
    <name evidence="2" type="ORF">SAMN02745857_01886</name>
</gene>
<dbReference type="InterPro" id="IPR016181">
    <property type="entry name" value="Acyl_CoA_acyltransferase"/>
</dbReference>
<organism evidence="2 3">
    <name type="scientific">Andreprevotia lacus DSM 23236</name>
    <dbReference type="NCBI Taxonomy" id="1121001"/>
    <lineage>
        <taxon>Bacteria</taxon>
        <taxon>Pseudomonadati</taxon>
        <taxon>Pseudomonadota</taxon>
        <taxon>Betaproteobacteria</taxon>
        <taxon>Neisseriales</taxon>
        <taxon>Chitinibacteraceae</taxon>
        <taxon>Andreprevotia</taxon>
    </lineage>
</organism>
<sequence length="202" mass="22488">MPGMDIYPTLTGSHIRLRPLQADDGPALLQAASDGELWQLKFTVVPSQATMAAYIATALEARAAGMVIPFVTEDISSGKVIGSTRYWKVDARNRQLEIGHTWLAASWQRTRANSEAKYLMLRHAFDTLGMIRVQFTTDELNTRSQAAILRLGARLEGLIRYERIMPDGRKRNSLRYSIIEDEWPEVCAGLLARLAQGEIAGA</sequence>
<dbReference type="Pfam" id="PF13302">
    <property type="entry name" value="Acetyltransf_3"/>
    <property type="match status" value="1"/>
</dbReference>
<protein>
    <submittedName>
        <fullName evidence="2">Protein N-acetyltransferase, RimJ/RimL family</fullName>
    </submittedName>
</protein>
<dbReference type="PANTHER" id="PTHR43610:SF1">
    <property type="entry name" value="N-ACETYLTRANSFERASE DOMAIN-CONTAINING PROTEIN"/>
    <property type="match status" value="1"/>
</dbReference>
<dbReference type="Gene3D" id="3.40.630.30">
    <property type="match status" value="1"/>
</dbReference>
<dbReference type="PANTHER" id="PTHR43610">
    <property type="entry name" value="BLL6696 PROTEIN"/>
    <property type="match status" value="1"/>
</dbReference>
<accession>A0A1W1XK63</accession>
<keyword evidence="3" id="KW-1185">Reference proteome</keyword>
<evidence type="ECO:0000259" key="1">
    <source>
        <dbReference type="PROSITE" id="PS51186"/>
    </source>
</evidence>
<evidence type="ECO:0000313" key="2">
    <source>
        <dbReference type="EMBL" id="SMC24380.1"/>
    </source>
</evidence>
<name>A0A1W1XK63_9NEIS</name>
<dbReference type="PROSITE" id="PS51186">
    <property type="entry name" value="GNAT"/>
    <property type="match status" value="1"/>
</dbReference>
<dbReference type="AlphaFoldDB" id="A0A1W1XK63"/>
<dbReference type="InterPro" id="IPR000182">
    <property type="entry name" value="GNAT_dom"/>
</dbReference>
<evidence type="ECO:0000313" key="3">
    <source>
        <dbReference type="Proteomes" id="UP000192761"/>
    </source>
</evidence>
<dbReference type="EMBL" id="FWXD01000009">
    <property type="protein sequence ID" value="SMC24380.1"/>
    <property type="molecule type" value="Genomic_DNA"/>
</dbReference>
<keyword evidence="2" id="KW-0808">Transferase</keyword>
<reference evidence="2 3" key="1">
    <citation type="submission" date="2017-04" db="EMBL/GenBank/DDBJ databases">
        <authorList>
            <person name="Afonso C.L."/>
            <person name="Miller P.J."/>
            <person name="Scott M.A."/>
            <person name="Spackman E."/>
            <person name="Goraichik I."/>
            <person name="Dimitrov K.M."/>
            <person name="Suarez D.L."/>
            <person name="Swayne D.E."/>
        </authorList>
    </citation>
    <scope>NUCLEOTIDE SEQUENCE [LARGE SCALE GENOMIC DNA]</scope>
    <source>
        <strain evidence="2 3">DSM 23236</strain>
    </source>
</reference>
<feature type="domain" description="N-acetyltransferase" evidence="1">
    <location>
        <begin position="15"/>
        <end position="181"/>
    </location>
</feature>
<dbReference type="Proteomes" id="UP000192761">
    <property type="component" value="Unassembled WGS sequence"/>
</dbReference>
<dbReference type="GO" id="GO:0016747">
    <property type="term" value="F:acyltransferase activity, transferring groups other than amino-acyl groups"/>
    <property type="evidence" value="ECO:0007669"/>
    <property type="project" value="InterPro"/>
</dbReference>